<keyword evidence="2" id="KW-1185">Reference proteome</keyword>
<comment type="caution">
    <text evidence="1">The sequence shown here is derived from an EMBL/GenBank/DDBJ whole genome shotgun (WGS) entry which is preliminary data.</text>
</comment>
<evidence type="ECO:0000313" key="1">
    <source>
        <dbReference type="EMBL" id="MCP2000079.1"/>
    </source>
</evidence>
<accession>A0ACC6AL17</accession>
<sequence>MTYDSLNNETQAGNRRFPIVHEPYVRHCRLHHRHHINMAASFSDIVEEARLSARALLDYGENFFNPTIRLGVTGLSRAGKTVFITALVHGLSRGGRFPVFESLASGRIARAQLAPQPDDAIPRFNYEHHVNTLIAERRWPSSTVDISELRLVIGYQRQNGSDQTLTLDIVDYPGEWLLDLPLLDKSYEQWSAESLALSRQQPRARLAQAWHAHLATMRPSAREDEQATLTAARLFTDYLRGCRDERFAMSLLPPGRFLMPGNLAGSPALTFAPLDLPAGGIPLDGSLWTMMRRRYEAYKDLVVRPFFRDHFSRLDRQIVLVDTLAAFNAGPEALYDLEAALAGILDCYRVGRSTLLSTLFRPRIDRILFAATKADHLHHISHDRLEAILRRIVERAASRAEVAGATIDVVALAAVRATREAQVRCGREKLPSILGTPLAGEAANGETFDGNTEVATFPGDLPEDVKSLFSGNGAFRGLSTSAMDQADFRFLRFRPPRLQNEGTGEPSLPHIRLDRALQFLIGDRLQ</sequence>
<gene>
    <name evidence="1" type="ORF">J2S34_002527</name>
</gene>
<dbReference type="Proteomes" id="UP001205486">
    <property type="component" value="Unassembled WGS sequence"/>
</dbReference>
<reference evidence="1" key="1">
    <citation type="submission" date="2022-03" db="EMBL/GenBank/DDBJ databases">
        <title>Interactions between chemoautotrophic and heterotrophic bacteria.</title>
        <authorList>
            <person name="Santoro A."/>
        </authorList>
    </citation>
    <scope>NUCLEOTIDE SEQUENCE</scope>
    <source>
        <strain evidence="1">Nb-106</strain>
    </source>
</reference>
<organism evidence="1 2">
    <name type="scientific">Nitrobacter winogradskyi</name>
    <name type="common">Nitrobacter agilis</name>
    <dbReference type="NCBI Taxonomy" id="913"/>
    <lineage>
        <taxon>Bacteria</taxon>
        <taxon>Pseudomonadati</taxon>
        <taxon>Pseudomonadota</taxon>
        <taxon>Alphaproteobacteria</taxon>
        <taxon>Hyphomicrobiales</taxon>
        <taxon>Nitrobacteraceae</taxon>
        <taxon>Nitrobacter</taxon>
    </lineage>
</organism>
<protein>
    <submittedName>
        <fullName evidence="1">YcjX-like family ATPase</fullName>
    </submittedName>
</protein>
<dbReference type="EMBL" id="JALJZS010000002">
    <property type="protein sequence ID" value="MCP2000079.1"/>
    <property type="molecule type" value="Genomic_DNA"/>
</dbReference>
<name>A0ACC6AL17_NITWI</name>
<evidence type="ECO:0000313" key="2">
    <source>
        <dbReference type="Proteomes" id="UP001205486"/>
    </source>
</evidence>
<proteinExistence type="predicted"/>